<evidence type="ECO:0000256" key="1">
    <source>
        <dbReference type="SAM" id="MobiDB-lite"/>
    </source>
</evidence>
<feature type="compositionally biased region" description="Basic and acidic residues" evidence="1">
    <location>
        <begin position="12"/>
        <end position="30"/>
    </location>
</feature>
<gene>
    <name evidence="2" type="ORF">ASPCAL07977</name>
</gene>
<accession>A0A0U4ZZD0</accession>
<dbReference type="OrthoDB" id="2103031at2759"/>
<protein>
    <submittedName>
        <fullName evidence="2">Uncharacterized protein</fullName>
    </submittedName>
</protein>
<dbReference type="Proteomes" id="UP000054771">
    <property type="component" value="Unassembled WGS sequence"/>
</dbReference>
<keyword evidence="3" id="KW-1185">Reference proteome</keyword>
<feature type="region of interest" description="Disordered" evidence="1">
    <location>
        <begin position="1"/>
        <end position="68"/>
    </location>
</feature>
<feature type="compositionally biased region" description="Polar residues" evidence="1">
    <location>
        <begin position="44"/>
        <end position="63"/>
    </location>
</feature>
<reference evidence="3" key="1">
    <citation type="journal article" date="2016" name="Genome Announc.">
        <title>Draft genome sequences of fungus Aspergillus calidoustus.</title>
        <authorList>
            <person name="Horn F."/>
            <person name="Linde J."/>
            <person name="Mattern D.J."/>
            <person name="Walther G."/>
            <person name="Guthke R."/>
            <person name="Scherlach K."/>
            <person name="Martin K."/>
            <person name="Brakhage A.A."/>
            <person name="Petzke L."/>
            <person name="Valiante V."/>
        </authorList>
    </citation>
    <scope>NUCLEOTIDE SEQUENCE [LARGE SCALE GENOMIC DNA]</scope>
    <source>
        <strain evidence="3">SF006504</strain>
    </source>
</reference>
<dbReference type="EMBL" id="CDMC01000006">
    <property type="protein sequence ID" value="CEN61321.1"/>
    <property type="molecule type" value="Genomic_DNA"/>
</dbReference>
<dbReference type="STRING" id="454130.A0A0U4ZZD0"/>
<evidence type="ECO:0000313" key="3">
    <source>
        <dbReference type="Proteomes" id="UP000054771"/>
    </source>
</evidence>
<evidence type="ECO:0000313" key="2">
    <source>
        <dbReference type="EMBL" id="CEN61321.1"/>
    </source>
</evidence>
<dbReference type="OMA" id="GTFSRCF"/>
<sequence>MGWFWGGSNDNDPVKKIDPGLREYLEHEAPQKYVPAQSPPTVEKPTQSSKTVPADQSGSSTPAVPSKSLYPDGRYADLWKTYKPPVDDALVIGGKEHNLSAAQGVQQMNDRRKQRRDTIGRVAAENCAVERENAYRCFEKGTFWERMKTRSMMGQEENKIYNRCYATQAKFLQALGYAASPDWDEEREERIQMHADKLYHQMLEYENRVKEAEAAGLEPPPLTSLFNPGAETVKHTEKGSTTVEIPGGQAVPAGFHPVKPWEQLTPHERELELKSHYAELESERVYVEATAPYVKAQDEARAKRREKAVSWFGETVGKWIT</sequence>
<dbReference type="AlphaFoldDB" id="A0A0U4ZZD0"/>
<organism evidence="2 3">
    <name type="scientific">Aspergillus calidoustus</name>
    <dbReference type="NCBI Taxonomy" id="454130"/>
    <lineage>
        <taxon>Eukaryota</taxon>
        <taxon>Fungi</taxon>
        <taxon>Dikarya</taxon>
        <taxon>Ascomycota</taxon>
        <taxon>Pezizomycotina</taxon>
        <taxon>Eurotiomycetes</taxon>
        <taxon>Eurotiomycetidae</taxon>
        <taxon>Eurotiales</taxon>
        <taxon>Aspergillaceae</taxon>
        <taxon>Aspergillus</taxon>
        <taxon>Aspergillus subgen. Nidulantes</taxon>
    </lineage>
</organism>
<name>A0A0U4ZZD0_ASPCI</name>
<proteinExistence type="predicted"/>